<keyword evidence="1" id="KW-0732">Signal</keyword>
<dbReference type="EMBL" id="VYGV01000015">
    <property type="protein sequence ID" value="NWF46666.1"/>
    <property type="molecule type" value="Genomic_DNA"/>
</dbReference>
<dbReference type="PANTHER" id="PTHR43628">
    <property type="entry name" value="ACTIVATOR OF C KINASE PROTEIN 1-RELATED"/>
    <property type="match status" value="1"/>
</dbReference>
<gene>
    <name evidence="2" type="ORF">F3K02_15615</name>
</gene>
<name>A0A7Y8KYU7_9BURK</name>
<dbReference type="PANTHER" id="PTHR43628:SF1">
    <property type="entry name" value="CHITIN SYNTHASE REGULATORY FACTOR 2-RELATED"/>
    <property type="match status" value="1"/>
</dbReference>
<dbReference type="Proteomes" id="UP000545507">
    <property type="component" value="Unassembled WGS sequence"/>
</dbReference>
<dbReference type="SMART" id="SM00671">
    <property type="entry name" value="SEL1"/>
    <property type="match status" value="2"/>
</dbReference>
<dbReference type="RefSeq" id="WP_177136573.1">
    <property type="nucleotide sequence ID" value="NZ_VYGV01000015.1"/>
</dbReference>
<dbReference type="Gene3D" id="1.25.40.10">
    <property type="entry name" value="Tetratricopeptide repeat domain"/>
    <property type="match status" value="1"/>
</dbReference>
<dbReference type="AlphaFoldDB" id="A0A7Y8KYU7"/>
<evidence type="ECO:0000313" key="2">
    <source>
        <dbReference type="EMBL" id="NWF46666.1"/>
    </source>
</evidence>
<dbReference type="Pfam" id="PF08238">
    <property type="entry name" value="Sel1"/>
    <property type="match status" value="2"/>
</dbReference>
<dbReference type="SUPFAM" id="SSF81901">
    <property type="entry name" value="HCP-like"/>
    <property type="match status" value="1"/>
</dbReference>
<sequence>MNRLLLPLLLASSAVFAQDAVPTVRICDSSGCSDRPRDSASFQPEATDPVAEQRLLQLTEVARDDPRAAYDLGLRYFRGDGVRQDSYQALKWMRDAGERGVVSAQLALGRFYLMGLEEMGPDPAEAETWLSMAAAKGNKEARRLLPQAQAAKKDEKSAYEWREANRKNWYGGWYGTYSYYWYWGPNGWKYR</sequence>
<evidence type="ECO:0000256" key="1">
    <source>
        <dbReference type="SAM" id="SignalP"/>
    </source>
</evidence>
<keyword evidence="3" id="KW-1185">Reference proteome</keyword>
<feature type="signal peptide" evidence="1">
    <location>
        <begin position="1"/>
        <end position="17"/>
    </location>
</feature>
<dbReference type="InterPro" id="IPR011990">
    <property type="entry name" value="TPR-like_helical_dom_sf"/>
</dbReference>
<reference evidence="2 3" key="1">
    <citation type="submission" date="2019-09" db="EMBL/GenBank/DDBJ databases">
        <title>Hydrogenophaga aromatica sp. nov., isolated from a para-xylene-degrading enrichment culture.</title>
        <authorList>
            <person name="Tancsics A."/>
            <person name="Banerjee S."/>
        </authorList>
    </citation>
    <scope>NUCLEOTIDE SEQUENCE [LARGE SCALE GENOMIC DNA]</scope>
    <source>
        <strain evidence="2 3">D2P1</strain>
    </source>
</reference>
<feature type="chain" id="PRO_5031535120" evidence="1">
    <location>
        <begin position="18"/>
        <end position="191"/>
    </location>
</feature>
<proteinExistence type="predicted"/>
<accession>A0A7Y8KYU7</accession>
<organism evidence="2 3">
    <name type="scientific">Hydrogenophaga aromaticivorans</name>
    <dbReference type="NCBI Taxonomy" id="2610898"/>
    <lineage>
        <taxon>Bacteria</taxon>
        <taxon>Pseudomonadati</taxon>
        <taxon>Pseudomonadota</taxon>
        <taxon>Betaproteobacteria</taxon>
        <taxon>Burkholderiales</taxon>
        <taxon>Comamonadaceae</taxon>
        <taxon>Hydrogenophaga</taxon>
    </lineage>
</organism>
<evidence type="ECO:0000313" key="3">
    <source>
        <dbReference type="Proteomes" id="UP000545507"/>
    </source>
</evidence>
<protein>
    <submittedName>
        <fullName evidence="2">Sel1 repeat family protein</fullName>
    </submittedName>
</protein>
<dbReference type="InterPro" id="IPR052945">
    <property type="entry name" value="Mitotic_Regulator"/>
</dbReference>
<comment type="caution">
    <text evidence="2">The sequence shown here is derived from an EMBL/GenBank/DDBJ whole genome shotgun (WGS) entry which is preliminary data.</text>
</comment>
<dbReference type="InterPro" id="IPR006597">
    <property type="entry name" value="Sel1-like"/>
</dbReference>